<comment type="subcellular location">
    <subcellularLocation>
        <location evidence="1">Nucleus</location>
    </subcellularLocation>
</comment>
<feature type="region of interest" description="Disordered" evidence="7">
    <location>
        <begin position="354"/>
        <end position="383"/>
    </location>
</feature>
<evidence type="ECO:0000256" key="1">
    <source>
        <dbReference type="ARBA" id="ARBA00004123"/>
    </source>
</evidence>
<dbReference type="InterPro" id="IPR003166">
    <property type="entry name" value="TFIIE_bsu_DNA-bd"/>
</dbReference>
<dbReference type="SMR" id="A0A194VY92"/>
<dbReference type="PROSITE" id="PS51351">
    <property type="entry name" value="TFIIE_BETA_C"/>
    <property type="match status" value="1"/>
</dbReference>
<dbReference type="AlphaFoldDB" id="A0A194VY92"/>
<dbReference type="Pfam" id="PF18121">
    <property type="entry name" value="TFA2_Winged_2"/>
    <property type="match status" value="1"/>
</dbReference>
<evidence type="ECO:0000256" key="7">
    <source>
        <dbReference type="SAM" id="MobiDB-lite"/>
    </source>
</evidence>
<dbReference type="Pfam" id="PF22254">
    <property type="entry name" value="TFA2_E-tether"/>
    <property type="match status" value="1"/>
</dbReference>
<keyword evidence="2" id="KW-0805">Transcription regulation</keyword>
<dbReference type="InterPro" id="IPR016656">
    <property type="entry name" value="TFIIE-bsu"/>
</dbReference>
<feature type="domain" description="TFIIE beta" evidence="8">
    <location>
        <begin position="77"/>
        <end position="162"/>
    </location>
</feature>
<name>A0A194VY92_CYTMA</name>
<dbReference type="InterPro" id="IPR054600">
    <property type="entry name" value="TFA2_E-tether"/>
</dbReference>
<evidence type="ECO:0000313" key="9">
    <source>
        <dbReference type="EMBL" id="KUI69189.1"/>
    </source>
</evidence>
<dbReference type="GO" id="GO:0005673">
    <property type="term" value="C:transcription factor TFIIE complex"/>
    <property type="evidence" value="ECO:0007669"/>
    <property type="project" value="InterPro"/>
</dbReference>
<evidence type="ECO:0000256" key="3">
    <source>
        <dbReference type="ARBA" id="ARBA00023125"/>
    </source>
</evidence>
<dbReference type="GO" id="GO:0003677">
    <property type="term" value="F:DNA binding"/>
    <property type="evidence" value="ECO:0007669"/>
    <property type="project" value="UniProtKB-KW"/>
</dbReference>
<organism evidence="9 10">
    <name type="scientific">Cytospora mali</name>
    <name type="common">Apple Valsa canker fungus</name>
    <name type="synonym">Valsa mali</name>
    <dbReference type="NCBI Taxonomy" id="578113"/>
    <lineage>
        <taxon>Eukaryota</taxon>
        <taxon>Fungi</taxon>
        <taxon>Dikarya</taxon>
        <taxon>Ascomycota</taxon>
        <taxon>Pezizomycotina</taxon>
        <taxon>Sordariomycetes</taxon>
        <taxon>Sordariomycetidae</taxon>
        <taxon>Diaporthales</taxon>
        <taxon>Cytosporaceae</taxon>
        <taxon>Cytospora</taxon>
    </lineage>
</organism>
<dbReference type="Pfam" id="PF02186">
    <property type="entry name" value="TFIIE_beta"/>
    <property type="match status" value="1"/>
</dbReference>
<evidence type="ECO:0000313" key="10">
    <source>
        <dbReference type="Proteomes" id="UP000078559"/>
    </source>
</evidence>
<evidence type="ECO:0000256" key="2">
    <source>
        <dbReference type="ARBA" id="ARBA00023015"/>
    </source>
</evidence>
<proteinExistence type="predicted"/>
<evidence type="ECO:0000259" key="8">
    <source>
        <dbReference type="PROSITE" id="PS51351"/>
    </source>
</evidence>
<protein>
    <submittedName>
        <fullName evidence="9">Transcription initiation factor IIE subunit beta</fullName>
    </submittedName>
</protein>
<sequence>MSFLERQRAANAAAAAKNGPAVVDLTGPSKKTSSTLAPPSPSPSVASTSSAIAGGNTPTKKNKARPGDGVDIYSQPSLTGTGLELGTQMVYAVNHLKEKDKELGIHEIMDHLTIRVTSEADRAVLAEKLRANPRVRWNPDPNLTEQRWDSGTYVHNPVIPGVRSKESLLAYLQKRKDAMYVQVKDLEDGWPKEKLYPALTELEGEHRILVVRTKKDNHPRFVWSDDASLWNHVDQEFQGMWHRVQVPPVDEINRLLTQAGQKPTSEDPRLKKAPAKPQKHLRALLPTNPVPALDNITRHSRDANVLLRIPVQRVRPGTRLLAVQPGQQSFLARLTLAIAFAIIPTTAYLQANPQSRLDEEGPVTDIPPLLERPLEERVREEVQ</sequence>
<dbReference type="GO" id="GO:0006367">
    <property type="term" value="P:transcription initiation at RNA polymerase II promoter"/>
    <property type="evidence" value="ECO:0007669"/>
    <property type="project" value="InterPro"/>
</dbReference>
<keyword evidence="3" id="KW-0238">DNA-binding</keyword>
<feature type="compositionally biased region" description="Low complexity" evidence="7">
    <location>
        <begin position="28"/>
        <end position="51"/>
    </location>
</feature>
<dbReference type="PANTHER" id="PTHR12716:SF8">
    <property type="entry name" value="TRANSCRIPTION INITIATION FACTOR IIE SUBUNIT BETA"/>
    <property type="match status" value="1"/>
</dbReference>
<evidence type="ECO:0000256" key="6">
    <source>
        <dbReference type="ARBA" id="ARBA00025581"/>
    </source>
</evidence>
<dbReference type="Proteomes" id="UP000078559">
    <property type="component" value="Chromosome 5"/>
</dbReference>
<feature type="region of interest" description="Disordered" evidence="7">
    <location>
        <begin position="259"/>
        <end position="278"/>
    </location>
</feature>
<evidence type="ECO:0000256" key="4">
    <source>
        <dbReference type="ARBA" id="ARBA00023163"/>
    </source>
</evidence>
<dbReference type="PANTHER" id="PTHR12716">
    <property type="entry name" value="TRANSCRIPTION INITIATION FACTOR IIE, BETA SUBUNIT"/>
    <property type="match status" value="1"/>
</dbReference>
<feature type="compositionally biased region" description="Basic and acidic residues" evidence="7">
    <location>
        <begin position="372"/>
        <end position="383"/>
    </location>
</feature>
<keyword evidence="10" id="KW-1185">Reference proteome</keyword>
<evidence type="ECO:0000256" key="5">
    <source>
        <dbReference type="ARBA" id="ARBA00023242"/>
    </source>
</evidence>
<feature type="region of interest" description="Disordered" evidence="7">
    <location>
        <begin position="13"/>
        <end position="78"/>
    </location>
</feature>
<reference evidence="9" key="1">
    <citation type="submission" date="2014-12" db="EMBL/GenBank/DDBJ databases">
        <title>Genome Sequence of Valsa Canker Pathogens Uncovers a Specific Adaption of Colonization on Woody Bark.</title>
        <authorList>
            <person name="Yin Z."/>
            <person name="Liu H."/>
            <person name="Gao X."/>
            <person name="Li Z."/>
            <person name="Song N."/>
            <person name="Ke X."/>
            <person name="Dai Q."/>
            <person name="Wu Y."/>
            <person name="Sun Y."/>
            <person name="Xu J.-R."/>
            <person name="Kang Z.K."/>
            <person name="Wang L."/>
            <person name="Huang L."/>
        </authorList>
    </citation>
    <scope>NUCLEOTIDE SEQUENCE [LARGE SCALE GENOMIC DNA]</scope>
    <source>
        <strain evidence="9">03-8</strain>
    </source>
</reference>
<keyword evidence="5" id="KW-0539">Nucleus</keyword>
<dbReference type="EMBL" id="CM003102">
    <property type="protein sequence ID" value="KUI69189.1"/>
    <property type="molecule type" value="Genomic_DNA"/>
</dbReference>
<comment type="function">
    <text evidence="6">Recruits TFIIH to the initiation complex and stimulates the RNA polymerase II C-terminal domain kinase and DNA-dependent ATPase activities of TFIIH. Both TFIIH and TFIIE are required for promoter clearance by RNA polymerase.</text>
</comment>
<dbReference type="GO" id="GO:0001097">
    <property type="term" value="F:TFIIH-class transcription factor complex binding"/>
    <property type="evidence" value="ECO:0007669"/>
    <property type="project" value="TreeGrafter"/>
</dbReference>
<gene>
    <name evidence="9" type="ORF">VM1G_05089</name>
</gene>
<accession>A0A194VY92</accession>
<dbReference type="InterPro" id="IPR040501">
    <property type="entry name" value="TFA2_Winged_2"/>
</dbReference>
<keyword evidence="4" id="KW-0804">Transcription</keyword>
<dbReference type="OrthoDB" id="5323195at2759"/>